<name>A0A2U1NCG3_ARTAN</name>
<organism evidence="3 4">
    <name type="scientific">Artemisia annua</name>
    <name type="common">Sweet wormwood</name>
    <dbReference type="NCBI Taxonomy" id="35608"/>
    <lineage>
        <taxon>Eukaryota</taxon>
        <taxon>Viridiplantae</taxon>
        <taxon>Streptophyta</taxon>
        <taxon>Embryophyta</taxon>
        <taxon>Tracheophyta</taxon>
        <taxon>Spermatophyta</taxon>
        <taxon>Magnoliopsida</taxon>
        <taxon>eudicotyledons</taxon>
        <taxon>Gunneridae</taxon>
        <taxon>Pentapetalae</taxon>
        <taxon>asterids</taxon>
        <taxon>campanulids</taxon>
        <taxon>Asterales</taxon>
        <taxon>Asteraceae</taxon>
        <taxon>Asteroideae</taxon>
        <taxon>Anthemideae</taxon>
        <taxon>Artemisiinae</taxon>
        <taxon>Artemisia</taxon>
    </lineage>
</organism>
<dbReference type="PANTHER" id="PTHR33223:SF6">
    <property type="entry name" value="CCHC-TYPE DOMAIN-CONTAINING PROTEIN"/>
    <property type="match status" value="1"/>
</dbReference>
<feature type="region of interest" description="Disordered" evidence="1">
    <location>
        <begin position="1"/>
        <end position="23"/>
    </location>
</feature>
<accession>A0A2U1NCG3</accession>
<dbReference type="Proteomes" id="UP000245207">
    <property type="component" value="Unassembled WGS sequence"/>
</dbReference>
<feature type="domain" description="Retrotransposon gag" evidence="2">
    <location>
        <begin position="101"/>
        <end position="183"/>
    </location>
</feature>
<evidence type="ECO:0000313" key="4">
    <source>
        <dbReference type="Proteomes" id="UP000245207"/>
    </source>
</evidence>
<protein>
    <recommendedName>
        <fullName evidence="2">Retrotransposon gag domain-containing protein</fullName>
    </recommendedName>
</protein>
<reference evidence="3 4" key="1">
    <citation type="journal article" date="2018" name="Mol. Plant">
        <title>The genome of Artemisia annua provides insight into the evolution of Asteraceae family and artemisinin biosynthesis.</title>
        <authorList>
            <person name="Shen Q."/>
            <person name="Zhang L."/>
            <person name="Liao Z."/>
            <person name="Wang S."/>
            <person name="Yan T."/>
            <person name="Shi P."/>
            <person name="Liu M."/>
            <person name="Fu X."/>
            <person name="Pan Q."/>
            <person name="Wang Y."/>
            <person name="Lv Z."/>
            <person name="Lu X."/>
            <person name="Zhang F."/>
            <person name="Jiang W."/>
            <person name="Ma Y."/>
            <person name="Chen M."/>
            <person name="Hao X."/>
            <person name="Li L."/>
            <person name="Tang Y."/>
            <person name="Lv G."/>
            <person name="Zhou Y."/>
            <person name="Sun X."/>
            <person name="Brodelius P.E."/>
            <person name="Rose J.K.C."/>
            <person name="Tang K."/>
        </authorList>
    </citation>
    <scope>NUCLEOTIDE SEQUENCE [LARGE SCALE GENOMIC DNA]</scope>
    <source>
        <strain evidence="4">cv. Huhao1</strain>
        <tissue evidence="3">Leaf</tissue>
    </source>
</reference>
<proteinExistence type="predicted"/>
<dbReference type="AlphaFoldDB" id="A0A2U1NCG3"/>
<dbReference type="Pfam" id="PF03732">
    <property type="entry name" value="Retrotrans_gag"/>
    <property type="match status" value="1"/>
</dbReference>
<comment type="caution">
    <text evidence="3">The sequence shown here is derived from an EMBL/GenBank/DDBJ whole genome shotgun (WGS) entry which is preliminary data.</text>
</comment>
<keyword evidence="4" id="KW-1185">Reference proteome</keyword>
<dbReference type="EMBL" id="PKPP01003121">
    <property type="protein sequence ID" value="PWA71176.1"/>
    <property type="molecule type" value="Genomic_DNA"/>
</dbReference>
<evidence type="ECO:0000256" key="1">
    <source>
        <dbReference type="SAM" id="MobiDB-lite"/>
    </source>
</evidence>
<dbReference type="OrthoDB" id="849214at2759"/>
<evidence type="ECO:0000259" key="2">
    <source>
        <dbReference type="Pfam" id="PF03732"/>
    </source>
</evidence>
<sequence>MFSLYESESSESESETNNEHDIEGITMNQYLGKTNESCQRTFDTTPYQNVYSVPNTLIQELHNKQFTGEVDQDVHEHVEEVLYLCSLFNIPNVSRYSLILKVFPISLTGAARTWFNKIPSESKQSWDSLQIAFLKQFYPPSRMTELLHNIHRFVQVKEEALYQAWERYNELFYRCPTHDLNKHQMPIQRTANHCYKWHAEIGFGPKDNFGHKVMKTFVKSKEEYGELFMKRRDERSRMEKEQKREEVKSMMSTTKVGIEELVSKYVKETTKRQAREEVMMKTCVESTMASLKAHNERITKLKKIVEECDLAIKNGLKNSIVTEEIVNTVTTGIKKETIVEPRTFSEKVKSRIYKEKLLLKDLGTPPMNLPLIESIKDNSKKVQFVQDFINQKESLEEMAFVKLNARCSASKIATQSSSLYSIIQETSTRFKDGCEGFVIVVIGGNNSGSKGGVVFVCFCSAKELCFTDVRLL</sequence>
<dbReference type="InterPro" id="IPR005162">
    <property type="entry name" value="Retrotrans_gag_dom"/>
</dbReference>
<evidence type="ECO:0000313" key="3">
    <source>
        <dbReference type="EMBL" id="PWA71176.1"/>
    </source>
</evidence>
<gene>
    <name evidence="3" type="ORF">CTI12_AA283140</name>
</gene>
<dbReference type="PANTHER" id="PTHR33223">
    <property type="entry name" value="CCHC-TYPE DOMAIN-CONTAINING PROTEIN"/>
    <property type="match status" value="1"/>
</dbReference>